<feature type="signal peptide" evidence="1">
    <location>
        <begin position="1"/>
        <end position="22"/>
    </location>
</feature>
<dbReference type="HOGENOM" id="CLU_117100_1_0_10"/>
<reference evidence="2 3" key="1">
    <citation type="journal article" date="2011" name="Stand. Genomic Sci.">
        <title>Complete genome sequence of Haliscomenobacter hydrossis type strain (O).</title>
        <authorList>
            <consortium name="US DOE Joint Genome Institute (JGI-PGF)"/>
            <person name="Daligault H."/>
            <person name="Lapidus A."/>
            <person name="Zeytun A."/>
            <person name="Nolan M."/>
            <person name="Lucas S."/>
            <person name="Del Rio T.G."/>
            <person name="Tice H."/>
            <person name="Cheng J.F."/>
            <person name="Tapia R."/>
            <person name="Han C."/>
            <person name="Goodwin L."/>
            <person name="Pitluck S."/>
            <person name="Liolios K."/>
            <person name="Pagani I."/>
            <person name="Ivanova N."/>
            <person name="Huntemann M."/>
            <person name="Mavromatis K."/>
            <person name="Mikhailova N."/>
            <person name="Pati A."/>
            <person name="Chen A."/>
            <person name="Palaniappan K."/>
            <person name="Land M."/>
            <person name="Hauser L."/>
            <person name="Brambilla E.M."/>
            <person name="Rohde M."/>
            <person name="Verbarg S."/>
            <person name="Goker M."/>
            <person name="Bristow J."/>
            <person name="Eisen J.A."/>
            <person name="Markowitz V."/>
            <person name="Hugenholtz P."/>
            <person name="Kyrpides N.C."/>
            <person name="Klenk H.P."/>
            <person name="Woyke T."/>
        </authorList>
    </citation>
    <scope>NUCLEOTIDE SEQUENCE [LARGE SCALE GENOMIC DNA]</scope>
    <source>
        <strain evidence="3">ATCC 27775 / DSM 1100 / LMG 10767 / O</strain>
    </source>
</reference>
<keyword evidence="1" id="KW-0732">Signal</keyword>
<feature type="chain" id="PRO_5003310559" description="DUF3299 domain-containing protein" evidence="1">
    <location>
        <begin position="23"/>
        <end position="151"/>
    </location>
</feature>
<sequence length="151" mass="17027">MKKIFWASILAMAVLSMSRASAQSLGWQAFAQVKCETKFFKNEGVYVVTPKFDEKIRSLEGMYLTLKGYYIPTEVNSEKWIVMSKVPMSQCFFCGGAGPESIAMINFKGKFPKFKTDQIITVKGKLRLNDSNLDELNFILDDAELLTAPSK</sequence>
<reference key="2">
    <citation type="submission" date="2011-04" db="EMBL/GenBank/DDBJ databases">
        <title>Complete sequence of chromosome of Haliscomenobacter hydrossis DSM 1100.</title>
        <authorList>
            <consortium name="US DOE Joint Genome Institute (JGI-PGF)"/>
            <person name="Lucas S."/>
            <person name="Han J."/>
            <person name="Lapidus A."/>
            <person name="Bruce D."/>
            <person name="Goodwin L."/>
            <person name="Pitluck S."/>
            <person name="Peters L."/>
            <person name="Kyrpides N."/>
            <person name="Mavromatis K."/>
            <person name="Ivanova N."/>
            <person name="Ovchinnikova G."/>
            <person name="Pagani I."/>
            <person name="Daligault H."/>
            <person name="Detter J.C."/>
            <person name="Han C."/>
            <person name="Land M."/>
            <person name="Hauser L."/>
            <person name="Markowitz V."/>
            <person name="Cheng J.-F."/>
            <person name="Hugenholtz P."/>
            <person name="Woyke T."/>
            <person name="Wu D."/>
            <person name="Verbarg S."/>
            <person name="Frueling A."/>
            <person name="Brambilla E."/>
            <person name="Klenk H.-P."/>
            <person name="Eisen J.A."/>
        </authorList>
    </citation>
    <scope>NUCLEOTIDE SEQUENCE</scope>
    <source>
        <strain>DSM 1100</strain>
    </source>
</reference>
<evidence type="ECO:0008006" key="4">
    <source>
        <dbReference type="Google" id="ProtNLM"/>
    </source>
</evidence>
<keyword evidence="3" id="KW-1185">Reference proteome</keyword>
<dbReference type="EMBL" id="CP002691">
    <property type="protein sequence ID" value="AEE49619.1"/>
    <property type="molecule type" value="Genomic_DNA"/>
</dbReference>
<accession>F4L1W0</accession>
<evidence type="ECO:0000313" key="3">
    <source>
        <dbReference type="Proteomes" id="UP000008461"/>
    </source>
</evidence>
<dbReference type="STRING" id="760192.Halhy_1730"/>
<evidence type="ECO:0000313" key="2">
    <source>
        <dbReference type="EMBL" id="AEE49619.1"/>
    </source>
</evidence>
<proteinExistence type="predicted"/>
<dbReference type="KEGG" id="hhy:Halhy_1730"/>
<dbReference type="AlphaFoldDB" id="F4L1W0"/>
<name>F4L1W0_HALH1</name>
<dbReference type="RefSeq" id="WP_013764172.1">
    <property type="nucleotide sequence ID" value="NC_015510.1"/>
</dbReference>
<evidence type="ECO:0000256" key="1">
    <source>
        <dbReference type="SAM" id="SignalP"/>
    </source>
</evidence>
<gene>
    <name evidence="2" type="ordered locus">Halhy_1730</name>
</gene>
<protein>
    <recommendedName>
        <fullName evidence="4">DUF3299 domain-containing protein</fullName>
    </recommendedName>
</protein>
<dbReference type="Gene3D" id="2.40.50.870">
    <property type="entry name" value="Protein of unknown function (DUF3299)"/>
    <property type="match status" value="1"/>
</dbReference>
<dbReference type="OrthoDB" id="1348500at2"/>
<dbReference type="Proteomes" id="UP000008461">
    <property type="component" value="Chromosome"/>
</dbReference>
<organism evidence="2 3">
    <name type="scientific">Haliscomenobacter hydrossis (strain ATCC 27775 / DSM 1100 / LMG 10767 / O)</name>
    <dbReference type="NCBI Taxonomy" id="760192"/>
    <lineage>
        <taxon>Bacteria</taxon>
        <taxon>Pseudomonadati</taxon>
        <taxon>Bacteroidota</taxon>
        <taxon>Saprospiria</taxon>
        <taxon>Saprospirales</taxon>
        <taxon>Haliscomenobacteraceae</taxon>
        <taxon>Haliscomenobacter</taxon>
    </lineage>
</organism>
<dbReference type="eggNOG" id="COG3495">
    <property type="taxonomic scope" value="Bacteria"/>
</dbReference>